<evidence type="ECO:0008006" key="4">
    <source>
        <dbReference type="Google" id="ProtNLM"/>
    </source>
</evidence>
<evidence type="ECO:0000313" key="3">
    <source>
        <dbReference type="Proteomes" id="UP001501195"/>
    </source>
</evidence>
<evidence type="ECO:0000256" key="1">
    <source>
        <dbReference type="SAM" id="Phobius"/>
    </source>
</evidence>
<evidence type="ECO:0000313" key="2">
    <source>
        <dbReference type="EMBL" id="GAA4973656.1"/>
    </source>
</evidence>
<keyword evidence="1" id="KW-0472">Membrane</keyword>
<keyword evidence="1" id="KW-1133">Transmembrane helix</keyword>
<accession>A0ABP9HLZ1</accession>
<keyword evidence="3" id="KW-1185">Reference proteome</keyword>
<gene>
    <name evidence="2" type="ORF">GCM10023225_13720</name>
</gene>
<organism evidence="2 3">
    <name type="scientific">Kineococcus glutinatus</name>
    <dbReference type="NCBI Taxonomy" id="1070872"/>
    <lineage>
        <taxon>Bacteria</taxon>
        <taxon>Bacillati</taxon>
        <taxon>Actinomycetota</taxon>
        <taxon>Actinomycetes</taxon>
        <taxon>Kineosporiales</taxon>
        <taxon>Kineosporiaceae</taxon>
        <taxon>Kineococcus</taxon>
    </lineage>
</organism>
<sequence length="104" mass="11334">MTWGSYHSLLGPVVAFVAVGVLVLLLRWTFSSGHSLVERRPQQGGTDEYGLLEVVSTPGTFVEAELQRLALQEAGIRATLAPTTEGPRVMVFPEDARRARELLG</sequence>
<dbReference type="Proteomes" id="UP001501195">
    <property type="component" value="Unassembled WGS sequence"/>
</dbReference>
<feature type="transmembrane region" description="Helical" evidence="1">
    <location>
        <begin position="6"/>
        <end position="30"/>
    </location>
</feature>
<keyword evidence="1" id="KW-0812">Transmembrane</keyword>
<dbReference type="EMBL" id="BAABIL010000179">
    <property type="protein sequence ID" value="GAA4973656.1"/>
    <property type="molecule type" value="Genomic_DNA"/>
</dbReference>
<dbReference type="RefSeq" id="WP_345711677.1">
    <property type="nucleotide sequence ID" value="NZ_BAABIL010000179.1"/>
</dbReference>
<comment type="caution">
    <text evidence="2">The sequence shown here is derived from an EMBL/GenBank/DDBJ whole genome shotgun (WGS) entry which is preliminary data.</text>
</comment>
<reference evidence="3" key="1">
    <citation type="journal article" date="2019" name="Int. J. Syst. Evol. Microbiol.">
        <title>The Global Catalogue of Microorganisms (GCM) 10K type strain sequencing project: providing services to taxonomists for standard genome sequencing and annotation.</title>
        <authorList>
            <consortium name="The Broad Institute Genomics Platform"/>
            <consortium name="The Broad Institute Genome Sequencing Center for Infectious Disease"/>
            <person name="Wu L."/>
            <person name="Ma J."/>
        </authorList>
    </citation>
    <scope>NUCLEOTIDE SEQUENCE [LARGE SCALE GENOMIC DNA]</scope>
    <source>
        <strain evidence="3">JCM 18126</strain>
    </source>
</reference>
<protein>
    <recommendedName>
        <fullName evidence="4">DUF2007 domain-containing protein</fullName>
    </recommendedName>
</protein>
<proteinExistence type="predicted"/>
<name>A0ABP9HLZ1_9ACTN</name>